<evidence type="ECO:0000313" key="3">
    <source>
        <dbReference type="Proteomes" id="UP001501020"/>
    </source>
</evidence>
<dbReference type="PANTHER" id="PTHR33164">
    <property type="entry name" value="TRANSCRIPTIONAL REGULATOR, MARR FAMILY"/>
    <property type="match status" value="1"/>
</dbReference>
<dbReference type="InterPro" id="IPR036388">
    <property type="entry name" value="WH-like_DNA-bd_sf"/>
</dbReference>
<protein>
    <recommendedName>
        <fullName evidence="1">HTH marR-type domain-containing protein</fullName>
    </recommendedName>
</protein>
<dbReference type="Gene3D" id="1.10.10.10">
    <property type="entry name" value="Winged helix-like DNA-binding domain superfamily/Winged helix DNA-binding domain"/>
    <property type="match status" value="1"/>
</dbReference>
<dbReference type="PANTHER" id="PTHR33164:SF43">
    <property type="entry name" value="HTH-TYPE TRANSCRIPTIONAL REPRESSOR YETL"/>
    <property type="match status" value="1"/>
</dbReference>
<dbReference type="InterPro" id="IPR039422">
    <property type="entry name" value="MarR/SlyA-like"/>
</dbReference>
<keyword evidence="3" id="KW-1185">Reference proteome</keyword>
<sequence length="195" mass="21031">MPGSAGILEVRRYGVEYSMVMGVLGKAASRLSGYLTLPEAPGGADRLPPMTSTGHDLPRLLGNARRWFDEGLTAAMRETGEPTVSPTEFGLFAVLDDDGTTVSELARRMGVTRQTVHQAVHGLVDTGILEQVPDPGSARQRLIRRTAEGERVHRRALDVLERLERTLAERIGAEAVAALRSALEAPWGPPPSDIS</sequence>
<dbReference type="EMBL" id="BAAAMR010000035">
    <property type="protein sequence ID" value="GAA2142815.1"/>
    <property type="molecule type" value="Genomic_DNA"/>
</dbReference>
<organism evidence="2 3">
    <name type="scientific">Actinomadura napierensis</name>
    <dbReference type="NCBI Taxonomy" id="267854"/>
    <lineage>
        <taxon>Bacteria</taxon>
        <taxon>Bacillati</taxon>
        <taxon>Actinomycetota</taxon>
        <taxon>Actinomycetes</taxon>
        <taxon>Streptosporangiales</taxon>
        <taxon>Thermomonosporaceae</taxon>
        <taxon>Actinomadura</taxon>
    </lineage>
</organism>
<gene>
    <name evidence="2" type="ORF">GCM10009727_41250</name>
</gene>
<dbReference type="SUPFAM" id="SSF46785">
    <property type="entry name" value="Winged helix' DNA-binding domain"/>
    <property type="match status" value="1"/>
</dbReference>
<evidence type="ECO:0000259" key="1">
    <source>
        <dbReference type="PROSITE" id="PS50995"/>
    </source>
</evidence>
<reference evidence="2 3" key="1">
    <citation type="journal article" date="2019" name="Int. J. Syst. Evol. Microbiol.">
        <title>The Global Catalogue of Microorganisms (GCM) 10K type strain sequencing project: providing services to taxonomists for standard genome sequencing and annotation.</title>
        <authorList>
            <consortium name="The Broad Institute Genomics Platform"/>
            <consortium name="The Broad Institute Genome Sequencing Center for Infectious Disease"/>
            <person name="Wu L."/>
            <person name="Ma J."/>
        </authorList>
    </citation>
    <scope>NUCLEOTIDE SEQUENCE [LARGE SCALE GENOMIC DNA]</scope>
    <source>
        <strain evidence="2 3">JCM 13850</strain>
    </source>
</reference>
<evidence type="ECO:0000313" key="2">
    <source>
        <dbReference type="EMBL" id="GAA2142815.1"/>
    </source>
</evidence>
<dbReference type="InterPro" id="IPR000835">
    <property type="entry name" value="HTH_MarR-typ"/>
</dbReference>
<dbReference type="InterPro" id="IPR036390">
    <property type="entry name" value="WH_DNA-bd_sf"/>
</dbReference>
<dbReference type="SMART" id="SM00347">
    <property type="entry name" value="HTH_MARR"/>
    <property type="match status" value="1"/>
</dbReference>
<accession>A0ABN2ZIL7</accession>
<dbReference type="Pfam" id="PF12802">
    <property type="entry name" value="MarR_2"/>
    <property type="match status" value="1"/>
</dbReference>
<dbReference type="PROSITE" id="PS50995">
    <property type="entry name" value="HTH_MARR_2"/>
    <property type="match status" value="1"/>
</dbReference>
<comment type="caution">
    <text evidence="2">The sequence shown here is derived from an EMBL/GenBank/DDBJ whole genome shotgun (WGS) entry which is preliminary data.</text>
</comment>
<proteinExistence type="predicted"/>
<name>A0ABN2ZIL7_9ACTN</name>
<feature type="domain" description="HTH marR-type" evidence="1">
    <location>
        <begin position="54"/>
        <end position="188"/>
    </location>
</feature>
<dbReference type="Proteomes" id="UP001501020">
    <property type="component" value="Unassembled WGS sequence"/>
</dbReference>